<dbReference type="Gene3D" id="3.10.450.50">
    <property type="match status" value="1"/>
</dbReference>
<gene>
    <name evidence="4" type="ORF">NDM98_20365</name>
</gene>
<dbReference type="Gene3D" id="3.40.630.30">
    <property type="match status" value="1"/>
</dbReference>
<dbReference type="InterPro" id="IPR000182">
    <property type="entry name" value="GNAT_dom"/>
</dbReference>
<keyword evidence="5" id="KW-1185">Reference proteome</keyword>
<reference evidence="4" key="1">
    <citation type="submission" date="2022-06" db="EMBL/GenBank/DDBJ databases">
        <title>Alkalicoccobacillus porphyridii sp. nov., isolated from a marine red alga, Porphyridium purpureum and reclassification of Shouchella plakortidis and Shouchella gibsonii as Alkalicoccobacillus plakortidis comb. nov. and Alkalicoccobacillus gibsonii comb. nov.</title>
        <authorList>
            <person name="Kim K.H."/>
            <person name="Lee J.K."/>
            <person name="Han D.M."/>
            <person name="Baek J.H."/>
            <person name="Jeon C.O."/>
        </authorList>
    </citation>
    <scope>NUCLEOTIDE SEQUENCE</scope>
    <source>
        <strain evidence="4">DSM 19153</strain>
    </source>
</reference>
<evidence type="ECO:0000256" key="2">
    <source>
        <dbReference type="ARBA" id="ARBA00023315"/>
    </source>
</evidence>
<dbReference type="SUPFAM" id="SSF54427">
    <property type="entry name" value="NTF2-like"/>
    <property type="match status" value="1"/>
</dbReference>
<dbReference type="SUPFAM" id="SSF55729">
    <property type="entry name" value="Acyl-CoA N-acyltransferases (Nat)"/>
    <property type="match status" value="1"/>
</dbReference>
<feature type="domain" description="N-acetyltransferase" evidence="3">
    <location>
        <begin position="2"/>
        <end position="174"/>
    </location>
</feature>
<dbReference type="InterPro" id="IPR016181">
    <property type="entry name" value="Acyl_CoA_acyltransferase"/>
</dbReference>
<dbReference type="Proteomes" id="UP001203665">
    <property type="component" value="Unassembled WGS sequence"/>
</dbReference>
<dbReference type="EC" id="2.3.1.-" evidence="4"/>
<evidence type="ECO:0000313" key="5">
    <source>
        <dbReference type="Proteomes" id="UP001203665"/>
    </source>
</evidence>
<keyword evidence="1 4" id="KW-0808">Transferase</keyword>
<dbReference type="InterPro" id="IPR027843">
    <property type="entry name" value="DUF4440"/>
</dbReference>
<dbReference type="GO" id="GO:0016746">
    <property type="term" value="F:acyltransferase activity"/>
    <property type="evidence" value="ECO:0007669"/>
    <property type="project" value="UniProtKB-KW"/>
</dbReference>
<proteinExistence type="predicted"/>
<dbReference type="EMBL" id="JAMQJY010000004">
    <property type="protein sequence ID" value="MCM2677565.1"/>
    <property type="molecule type" value="Genomic_DNA"/>
</dbReference>
<organism evidence="4 5">
    <name type="scientific">Alkalicoccobacillus plakortidis</name>
    <dbReference type="NCBI Taxonomy" id="444060"/>
    <lineage>
        <taxon>Bacteria</taxon>
        <taxon>Bacillati</taxon>
        <taxon>Bacillota</taxon>
        <taxon>Bacilli</taxon>
        <taxon>Bacillales</taxon>
        <taxon>Bacillaceae</taxon>
        <taxon>Alkalicoccobacillus</taxon>
    </lineage>
</organism>
<name>A0ABT0XPD7_9BACI</name>
<comment type="caution">
    <text evidence="4">The sequence shown here is derived from an EMBL/GenBank/DDBJ whole genome shotgun (WGS) entry which is preliminary data.</text>
</comment>
<evidence type="ECO:0000256" key="1">
    <source>
        <dbReference type="ARBA" id="ARBA00022679"/>
    </source>
</evidence>
<evidence type="ECO:0000259" key="3">
    <source>
        <dbReference type="PROSITE" id="PS51186"/>
    </source>
</evidence>
<dbReference type="Pfam" id="PF00583">
    <property type="entry name" value="Acetyltransf_1"/>
    <property type="match status" value="1"/>
</dbReference>
<dbReference type="Pfam" id="PF14534">
    <property type="entry name" value="DUF4440"/>
    <property type="match status" value="1"/>
</dbReference>
<dbReference type="CDD" id="cd04301">
    <property type="entry name" value="NAT_SF"/>
    <property type="match status" value="1"/>
</dbReference>
<keyword evidence="2 4" id="KW-0012">Acyltransferase</keyword>
<dbReference type="PANTHER" id="PTHR43420">
    <property type="entry name" value="ACETYLTRANSFERASE"/>
    <property type="match status" value="1"/>
</dbReference>
<evidence type="ECO:0000313" key="4">
    <source>
        <dbReference type="EMBL" id="MCM2677565.1"/>
    </source>
</evidence>
<dbReference type="RefSeq" id="WP_251611365.1">
    <property type="nucleotide sequence ID" value="NZ_JAMQJY010000004.1"/>
</dbReference>
<protein>
    <submittedName>
        <fullName evidence="4">GNAT family N-acetyltransferase</fullName>
        <ecNumber evidence="4">2.3.1.-</ecNumber>
    </submittedName>
</protein>
<accession>A0ABT0XPD7</accession>
<dbReference type="PROSITE" id="PS51186">
    <property type="entry name" value="GNAT"/>
    <property type="match status" value="1"/>
</dbReference>
<dbReference type="InterPro" id="IPR032710">
    <property type="entry name" value="NTF2-like_dom_sf"/>
</dbReference>
<sequence>MFEIRKLNKAEHDFLKEMLYESIFIDESKKPPLKQLLDTKDMLKYHINWGRPGDQAFIALNSEDKPVGAVWFRLLQGADKGYGYVDECTPELGIAVSKEGRGQGLGRKLMRALMEQAKIDGFLKLSLSVDPDNISAVKLYQSLGFVEVGMEGTSIRMVANVGESSFMNMIRELEESHLHPDIRKSSEKLGHILADNFVEIGSSGRMFGKEECLADGVSPDEMTIHDFAMRRLSEGIVLTTYQIMNKTNNRRTLRSSIWKQIDGRWQLYFHQGTIKSSETEYL</sequence>
<dbReference type="InterPro" id="IPR050680">
    <property type="entry name" value="YpeA/RimI_acetyltransf"/>
</dbReference>